<gene>
    <name evidence="2" type="ORF">BKH33_04400</name>
</gene>
<keyword evidence="1" id="KW-0472">Membrane</keyword>
<keyword evidence="1" id="KW-0812">Transmembrane</keyword>
<feature type="transmembrane region" description="Helical" evidence="1">
    <location>
        <begin position="28"/>
        <end position="46"/>
    </location>
</feature>
<dbReference type="Proteomes" id="UP000187035">
    <property type="component" value="Unassembled WGS sequence"/>
</dbReference>
<organism evidence="2 3">
    <name type="scientific">Actinomyces naeslundii</name>
    <dbReference type="NCBI Taxonomy" id="1655"/>
    <lineage>
        <taxon>Bacteria</taxon>
        <taxon>Bacillati</taxon>
        <taxon>Actinomycetota</taxon>
        <taxon>Actinomycetes</taxon>
        <taxon>Actinomycetales</taxon>
        <taxon>Actinomycetaceae</taxon>
        <taxon>Actinomyces</taxon>
    </lineage>
</organism>
<sequence>MPDHPSSYAQGSAPITPGPFKQATGARGWILCLAASVIGWLLVQLFNLLNQSSSQTSNSWNAGTRLAVVALSSLNSILLITAIVLFINHMHRVYVAHRRRAGHFTLEERREIARRDDLYKSWDHARALAISLLSDDPGGRFRPWDVVLDPGEAAVVDCPAGYARFYGTTVSYTQSSGMFFGSPAFVLAGMGATAISNSARRRAAERLAADQWREHQQVRCLVTEQRILLQRADYQWISFYFSAIVSMHPFPAEGLFFAEFEDTSPLRLEGAAAVIASVVTVWYRFGATGLRDHPGLQCLRLPQQVLTATEPVEGAPPPEVTKP</sequence>
<evidence type="ECO:0000313" key="3">
    <source>
        <dbReference type="Proteomes" id="UP000187035"/>
    </source>
</evidence>
<accession>A0A854D698</accession>
<comment type="caution">
    <text evidence="2">The sequence shown here is derived from an EMBL/GenBank/DDBJ whole genome shotgun (WGS) entry which is preliminary data.</text>
</comment>
<keyword evidence="1" id="KW-1133">Transmembrane helix</keyword>
<dbReference type="EMBL" id="MSRR01000008">
    <property type="protein sequence ID" value="OMG37449.1"/>
    <property type="molecule type" value="Genomic_DNA"/>
</dbReference>
<dbReference type="AlphaFoldDB" id="A0A854D698"/>
<evidence type="ECO:0000256" key="1">
    <source>
        <dbReference type="SAM" id="Phobius"/>
    </source>
</evidence>
<protein>
    <submittedName>
        <fullName evidence="2">Uncharacterized protein</fullName>
    </submittedName>
</protein>
<proteinExistence type="predicted"/>
<evidence type="ECO:0000313" key="2">
    <source>
        <dbReference type="EMBL" id="OMG37449.1"/>
    </source>
</evidence>
<dbReference type="RefSeq" id="WP_076070502.1">
    <property type="nucleotide sequence ID" value="NZ_JASPFD010000024.1"/>
</dbReference>
<feature type="transmembrane region" description="Helical" evidence="1">
    <location>
        <begin position="66"/>
        <end position="90"/>
    </location>
</feature>
<reference evidence="2 3" key="1">
    <citation type="submission" date="2016-12" db="EMBL/GenBank/DDBJ databases">
        <title>Genomic comparison of strains in the 'Actinomyces naeslundii' group.</title>
        <authorList>
            <person name="Mughal S.R."/>
            <person name="Do T."/>
            <person name="Gilbert S.C."/>
            <person name="Witherden E.A."/>
            <person name="Didelot X."/>
            <person name="Beighton D."/>
        </authorList>
    </citation>
    <scope>NUCLEOTIDE SEQUENCE [LARGE SCALE GENOMIC DNA]</scope>
    <source>
        <strain evidence="2 3">NCTC 10301</strain>
    </source>
</reference>
<name>A0A854D698_ACTNA</name>